<dbReference type="SMART" id="SM01378">
    <property type="entry name" value="Romo1"/>
    <property type="match status" value="1"/>
</dbReference>
<evidence type="ECO:0000256" key="4">
    <source>
        <dbReference type="ARBA" id="ARBA00022989"/>
    </source>
</evidence>
<evidence type="ECO:0000313" key="8">
    <source>
        <dbReference type="Proteomes" id="UP000193498"/>
    </source>
</evidence>
<dbReference type="GO" id="GO:0030150">
    <property type="term" value="P:protein import into mitochondrial matrix"/>
    <property type="evidence" value="ECO:0007669"/>
    <property type="project" value="TreeGrafter"/>
</dbReference>
<dbReference type="InParanoid" id="A0A1Y1XSJ4"/>
<evidence type="ECO:0000256" key="6">
    <source>
        <dbReference type="SAM" id="Phobius"/>
    </source>
</evidence>
<proteinExistence type="inferred from homology"/>
<keyword evidence="5 6" id="KW-0472">Membrane</keyword>
<comment type="similarity">
    <text evidence="2">Belongs to the MGR2 family.</text>
</comment>
<evidence type="ECO:0000313" key="7">
    <source>
        <dbReference type="EMBL" id="ORX88711.1"/>
    </source>
</evidence>
<dbReference type="GO" id="GO:0005744">
    <property type="term" value="C:TIM23 mitochondrial import inner membrane translocase complex"/>
    <property type="evidence" value="ECO:0007669"/>
    <property type="project" value="TreeGrafter"/>
</dbReference>
<comment type="subcellular location">
    <subcellularLocation>
        <location evidence="1">Membrane</location>
    </subcellularLocation>
</comment>
<dbReference type="PANTHER" id="PTHR28525">
    <property type="entry name" value="REACTIVE OXYGEN SPECIES MODULATOR 1"/>
    <property type="match status" value="1"/>
</dbReference>
<feature type="non-terminal residue" evidence="7">
    <location>
        <position position="70"/>
    </location>
</feature>
<sequence length="70" mass="7287">MNSSSLERARDSALMGGTIGLCIGLVFGTVTVIRNGPGRNGVVQTLGRYMISSSATFGFFMGVGSVVRND</sequence>
<evidence type="ECO:0000256" key="1">
    <source>
        <dbReference type="ARBA" id="ARBA00004370"/>
    </source>
</evidence>
<evidence type="ECO:0008006" key="9">
    <source>
        <dbReference type="Google" id="ProtNLM"/>
    </source>
</evidence>
<dbReference type="FunCoup" id="A0A1Y1XSJ4">
    <property type="interactions" value="139"/>
</dbReference>
<dbReference type="EMBL" id="MCFE01000505">
    <property type="protein sequence ID" value="ORX88711.1"/>
    <property type="molecule type" value="Genomic_DNA"/>
</dbReference>
<dbReference type="Pfam" id="PF10247">
    <property type="entry name" value="Romo1"/>
    <property type="match status" value="1"/>
</dbReference>
<protein>
    <recommendedName>
        <fullName evidence="9">Reactive oxygen species modulator 1</fullName>
    </recommendedName>
</protein>
<keyword evidence="4 6" id="KW-1133">Transmembrane helix</keyword>
<evidence type="ECO:0000256" key="3">
    <source>
        <dbReference type="ARBA" id="ARBA00022692"/>
    </source>
</evidence>
<dbReference type="OrthoDB" id="5409308at2759"/>
<dbReference type="GO" id="GO:0045039">
    <property type="term" value="P:protein insertion into mitochondrial inner membrane"/>
    <property type="evidence" value="ECO:0007669"/>
    <property type="project" value="TreeGrafter"/>
</dbReference>
<feature type="transmembrane region" description="Helical" evidence="6">
    <location>
        <begin position="46"/>
        <end position="67"/>
    </location>
</feature>
<evidence type="ECO:0000256" key="5">
    <source>
        <dbReference type="ARBA" id="ARBA00023136"/>
    </source>
</evidence>
<dbReference type="AlphaFoldDB" id="A0A1Y1XSJ4"/>
<organism evidence="7 8">
    <name type="scientific">Basidiobolus meristosporus CBS 931.73</name>
    <dbReference type="NCBI Taxonomy" id="1314790"/>
    <lineage>
        <taxon>Eukaryota</taxon>
        <taxon>Fungi</taxon>
        <taxon>Fungi incertae sedis</taxon>
        <taxon>Zoopagomycota</taxon>
        <taxon>Entomophthoromycotina</taxon>
        <taxon>Basidiobolomycetes</taxon>
        <taxon>Basidiobolales</taxon>
        <taxon>Basidiobolaceae</taxon>
        <taxon>Basidiobolus</taxon>
    </lineage>
</organism>
<gene>
    <name evidence="7" type="ORF">K493DRAFT_268010</name>
</gene>
<feature type="transmembrane region" description="Helical" evidence="6">
    <location>
        <begin position="12"/>
        <end position="34"/>
    </location>
</feature>
<keyword evidence="8" id="KW-1185">Reference proteome</keyword>
<dbReference type="Proteomes" id="UP000193498">
    <property type="component" value="Unassembled WGS sequence"/>
</dbReference>
<dbReference type="InterPro" id="IPR018450">
    <property type="entry name" value="Romo1/Mgr2"/>
</dbReference>
<keyword evidence="3 6" id="KW-0812">Transmembrane</keyword>
<comment type="caution">
    <text evidence="7">The sequence shown here is derived from an EMBL/GenBank/DDBJ whole genome shotgun (WGS) entry which is preliminary data.</text>
</comment>
<dbReference type="STRING" id="1314790.A0A1Y1XSJ4"/>
<evidence type="ECO:0000256" key="2">
    <source>
        <dbReference type="ARBA" id="ARBA00007839"/>
    </source>
</evidence>
<name>A0A1Y1XSJ4_9FUNG</name>
<dbReference type="PANTHER" id="PTHR28525:SF1">
    <property type="entry name" value="REACTIVE OXYGEN SPECIES MODULATOR 1"/>
    <property type="match status" value="1"/>
</dbReference>
<reference evidence="7 8" key="1">
    <citation type="submission" date="2016-07" db="EMBL/GenBank/DDBJ databases">
        <title>Pervasive Adenine N6-methylation of Active Genes in Fungi.</title>
        <authorList>
            <consortium name="DOE Joint Genome Institute"/>
            <person name="Mondo S.J."/>
            <person name="Dannebaum R.O."/>
            <person name="Kuo R.C."/>
            <person name="Labutti K."/>
            <person name="Haridas S."/>
            <person name="Kuo A."/>
            <person name="Salamov A."/>
            <person name="Ahrendt S.R."/>
            <person name="Lipzen A."/>
            <person name="Sullivan W."/>
            <person name="Andreopoulos W.B."/>
            <person name="Clum A."/>
            <person name="Lindquist E."/>
            <person name="Daum C."/>
            <person name="Ramamoorthy G.K."/>
            <person name="Gryganskyi A."/>
            <person name="Culley D."/>
            <person name="Magnuson J.K."/>
            <person name="James T.Y."/>
            <person name="O'Malley M.A."/>
            <person name="Stajich J.E."/>
            <person name="Spatafora J.W."/>
            <person name="Visel A."/>
            <person name="Grigoriev I.V."/>
        </authorList>
    </citation>
    <scope>NUCLEOTIDE SEQUENCE [LARGE SCALE GENOMIC DNA]</scope>
    <source>
        <strain evidence="7 8">CBS 931.73</strain>
    </source>
</reference>
<accession>A0A1Y1XSJ4</accession>